<dbReference type="EMBL" id="CP009621">
    <property type="protein sequence ID" value="AKD03615.1"/>
    <property type="molecule type" value="Genomic_DNA"/>
</dbReference>
<dbReference type="Gene3D" id="3.30.70.980">
    <property type="match status" value="2"/>
</dbReference>
<comment type="subcellular location">
    <subcellularLocation>
        <location evidence="6">Cytoplasm</location>
    </subcellularLocation>
</comment>
<evidence type="ECO:0000256" key="6">
    <source>
        <dbReference type="HAMAP-Rule" id="MF_00693"/>
    </source>
</evidence>
<dbReference type="AlphaFoldDB" id="A0A0E3ZFM6"/>
<evidence type="ECO:0000259" key="8">
    <source>
        <dbReference type="Pfam" id="PF20772"/>
    </source>
</evidence>
<keyword evidence="10" id="KW-1185">Reference proteome</keyword>
<feature type="domain" description="TACO1/YebC-like second and third" evidence="7">
    <location>
        <begin position="81"/>
        <end position="240"/>
    </location>
</feature>
<dbReference type="OrthoDB" id="9781053at2"/>
<evidence type="ECO:0000313" key="10">
    <source>
        <dbReference type="Proteomes" id="UP000033109"/>
    </source>
</evidence>
<dbReference type="SUPFAM" id="SSF75625">
    <property type="entry name" value="YebC-like"/>
    <property type="match status" value="1"/>
</dbReference>
<dbReference type="HOGENOM" id="CLU_062974_3_0_10"/>
<proteinExistence type="inferred from homology"/>
<dbReference type="RefSeq" id="WP_046310850.1">
    <property type="nucleotide sequence ID" value="NZ_CBCSCY010000002.1"/>
</dbReference>
<dbReference type="Gene3D" id="1.10.10.200">
    <property type="match status" value="1"/>
</dbReference>
<dbReference type="InterPro" id="IPR017856">
    <property type="entry name" value="Integrase-like_N"/>
</dbReference>
<evidence type="ECO:0000256" key="5">
    <source>
        <dbReference type="ARBA" id="ARBA00023163"/>
    </source>
</evidence>
<protein>
    <recommendedName>
        <fullName evidence="6">Probable transcriptional regulatory protein PKOR_11365</fullName>
    </recommendedName>
</protein>
<dbReference type="STRING" id="400092.PKOR_11365"/>
<dbReference type="Pfam" id="PF20772">
    <property type="entry name" value="TACO1_YebC_N"/>
    <property type="match status" value="1"/>
</dbReference>
<dbReference type="HAMAP" id="MF_00693">
    <property type="entry name" value="Transcrip_reg_TACO1"/>
    <property type="match status" value="1"/>
</dbReference>
<comment type="similarity">
    <text evidence="1 6">Belongs to the TACO1 family.</text>
</comment>
<dbReference type="InterPro" id="IPR026564">
    <property type="entry name" value="Transcrip_reg_TACO1-like_dom3"/>
</dbReference>
<dbReference type="InterPro" id="IPR029072">
    <property type="entry name" value="YebC-like"/>
</dbReference>
<dbReference type="NCBIfam" id="TIGR01033">
    <property type="entry name" value="YebC/PmpR family DNA-binding transcriptional regulator"/>
    <property type="match status" value="1"/>
</dbReference>
<evidence type="ECO:0000256" key="4">
    <source>
        <dbReference type="ARBA" id="ARBA00023125"/>
    </source>
</evidence>
<dbReference type="NCBIfam" id="NF009044">
    <property type="entry name" value="PRK12378.1"/>
    <property type="match status" value="1"/>
</dbReference>
<dbReference type="PATRIC" id="fig|400092.3.peg.2471"/>
<evidence type="ECO:0000256" key="3">
    <source>
        <dbReference type="ARBA" id="ARBA00023015"/>
    </source>
</evidence>
<dbReference type="PANTHER" id="PTHR12532">
    <property type="entry name" value="TRANSLATIONAL ACTIVATOR OF CYTOCHROME C OXIDASE 1"/>
    <property type="match status" value="1"/>
</dbReference>
<evidence type="ECO:0000259" key="7">
    <source>
        <dbReference type="Pfam" id="PF01709"/>
    </source>
</evidence>
<accession>A0A0E3ZFM6</accession>
<dbReference type="FunFam" id="1.10.10.200:FF:000002">
    <property type="entry name" value="Probable transcriptional regulatory protein CLM62_37755"/>
    <property type="match status" value="1"/>
</dbReference>
<organism evidence="9 10">
    <name type="scientific">Pontibacter korlensis</name>
    <dbReference type="NCBI Taxonomy" id="400092"/>
    <lineage>
        <taxon>Bacteria</taxon>
        <taxon>Pseudomonadati</taxon>
        <taxon>Bacteroidota</taxon>
        <taxon>Cytophagia</taxon>
        <taxon>Cytophagales</taxon>
        <taxon>Hymenobacteraceae</taxon>
        <taxon>Pontibacter</taxon>
    </lineage>
</organism>
<dbReference type="Pfam" id="PF01709">
    <property type="entry name" value="Transcrip_reg"/>
    <property type="match status" value="1"/>
</dbReference>
<dbReference type="GO" id="GO:0003677">
    <property type="term" value="F:DNA binding"/>
    <property type="evidence" value="ECO:0007669"/>
    <property type="project" value="UniProtKB-UniRule"/>
</dbReference>
<dbReference type="InterPro" id="IPR048300">
    <property type="entry name" value="TACO1_YebC-like_2nd/3rd_dom"/>
</dbReference>
<dbReference type="PANTHER" id="PTHR12532:SF6">
    <property type="entry name" value="TRANSCRIPTIONAL REGULATORY PROTEIN YEBC-RELATED"/>
    <property type="match status" value="1"/>
</dbReference>
<dbReference type="GO" id="GO:0005829">
    <property type="term" value="C:cytosol"/>
    <property type="evidence" value="ECO:0007669"/>
    <property type="project" value="TreeGrafter"/>
</dbReference>
<dbReference type="GO" id="GO:0006355">
    <property type="term" value="P:regulation of DNA-templated transcription"/>
    <property type="evidence" value="ECO:0007669"/>
    <property type="project" value="UniProtKB-UniRule"/>
</dbReference>
<name>A0A0E3ZFM6_9BACT</name>
<keyword evidence="4 6" id="KW-0238">DNA-binding</keyword>
<sequence>MAGHNKWSQIKRKKGALDAKRSKIFTKLMKEITVAVKEGGVDPDGNPRLRLAIQTSKAANMPKDNIERAVKKGEGSDAGNYSEATYEGYGPNGVAVFVECLTDNINRTVQNLRTMFNKSGGSLGTSGSVEYLFDRKGVFVAKLDTEMPVKEDELMLELADGGAEEVEFEEGYVTIYSAMEDFGAVQKKVEELGLELESAELQRLPQTTVKVEDPEAVRKILRLIDWLEDDDDVQKVYHNLELSEEVMAELE</sequence>
<evidence type="ECO:0000313" key="9">
    <source>
        <dbReference type="EMBL" id="AKD03615.1"/>
    </source>
</evidence>
<reference evidence="9 10" key="1">
    <citation type="journal article" date="2015" name="Sci. Rep.">
        <title>Unraveling adaptation of Pontibacter korlensis to radiation and infertility in desert through complete genome and comparative transcriptomic analysis.</title>
        <authorList>
            <person name="Dai J."/>
            <person name="Dai W."/>
            <person name="Qiu C."/>
            <person name="Yang Z."/>
            <person name="Zhang Y."/>
            <person name="Zhou M."/>
            <person name="Zhang L."/>
            <person name="Fang C."/>
            <person name="Gao Q."/>
            <person name="Yang Q."/>
            <person name="Li X."/>
            <person name="Wang Z."/>
            <person name="Wang Z."/>
            <person name="Jia Z."/>
            <person name="Chen X."/>
        </authorList>
    </citation>
    <scope>NUCLEOTIDE SEQUENCE [LARGE SCALE GENOMIC DNA]</scope>
    <source>
        <strain evidence="9 10">X14-1T</strain>
    </source>
</reference>
<gene>
    <name evidence="9" type="ORF">PKOR_11365</name>
</gene>
<keyword evidence="2 6" id="KW-0963">Cytoplasm</keyword>
<keyword evidence="5 6" id="KW-0804">Transcription</keyword>
<dbReference type="InterPro" id="IPR049083">
    <property type="entry name" value="TACO1_YebC_N"/>
</dbReference>
<evidence type="ECO:0000256" key="2">
    <source>
        <dbReference type="ARBA" id="ARBA00022490"/>
    </source>
</evidence>
<evidence type="ECO:0000256" key="1">
    <source>
        <dbReference type="ARBA" id="ARBA00008724"/>
    </source>
</evidence>
<dbReference type="Proteomes" id="UP000033109">
    <property type="component" value="Chromosome"/>
</dbReference>
<feature type="domain" description="TACO1/YebC-like N-terminal" evidence="8">
    <location>
        <begin position="5"/>
        <end position="75"/>
    </location>
</feature>
<keyword evidence="3 6" id="KW-0805">Transcription regulation</keyword>
<dbReference type="InterPro" id="IPR002876">
    <property type="entry name" value="Transcrip_reg_TACO1-like"/>
</dbReference>
<dbReference type="KEGG" id="pko:PKOR_11365"/>
<dbReference type="NCBIfam" id="NF001030">
    <property type="entry name" value="PRK00110.1"/>
    <property type="match status" value="1"/>
</dbReference>